<evidence type="ECO:0000313" key="2">
    <source>
        <dbReference type="Proteomes" id="UP000032305"/>
    </source>
</evidence>
<gene>
    <name evidence="1" type="ORF">SP5_022_00240</name>
</gene>
<organism evidence="1 2">
    <name type="scientific">Sphingomonas parapaucimobilis NBRC 15100</name>
    <dbReference type="NCBI Taxonomy" id="1219049"/>
    <lineage>
        <taxon>Bacteria</taxon>
        <taxon>Pseudomonadati</taxon>
        <taxon>Pseudomonadota</taxon>
        <taxon>Alphaproteobacteria</taxon>
        <taxon>Sphingomonadales</taxon>
        <taxon>Sphingomonadaceae</taxon>
        <taxon>Sphingomonas</taxon>
    </lineage>
</organism>
<dbReference type="eggNOG" id="ENOG5032C2N">
    <property type="taxonomic scope" value="Bacteria"/>
</dbReference>
<keyword evidence="2" id="KW-1185">Reference proteome</keyword>
<comment type="caution">
    <text evidence="1">The sequence shown here is derived from an EMBL/GenBank/DDBJ whole genome shotgun (WGS) entry which is preliminary data.</text>
</comment>
<dbReference type="EMBL" id="BBPI01000022">
    <property type="protein sequence ID" value="GAM00157.1"/>
    <property type="molecule type" value="Genomic_DNA"/>
</dbReference>
<dbReference type="AlphaFoldDB" id="A0A0A1W4M6"/>
<sequence length="114" mass="11591">MDVPCGTPPSTMLRMVPLPVPGRTIPDGTHRPPMLFLTRATKGMSMGATTIGAMVGAAIDGMSGDDGVADGAIIGAVTANVLKVVLPLAITYAVGWAVLRGAGEIKDRVFGETA</sequence>
<protein>
    <submittedName>
        <fullName evidence="1">Uncharacterized protein</fullName>
    </submittedName>
</protein>
<name>A0A0A1W4M6_9SPHN</name>
<proteinExistence type="predicted"/>
<dbReference type="Proteomes" id="UP000032305">
    <property type="component" value="Unassembled WGS sequence"/>
</dbReference>
<evidence type="ECO:0000313" key="1">
    <source>
        <dbReference type="EMBL" id="GAM00157.1"/>
    </source>
</evidence>
<reference evidence="1 2" key="1">
    <citation type="submission" date="2014-11" db="EMBL/GenBank/DDBJ databases">
        <title>Whole genome shotgun sequence of Sphingomonas parapaucimobilis NBRC 15100.</title>
        <authorList>
            <person name="Katano-Makiyama Y."/>
            <person name="Hosoyama A."/>
            <person name="Hashimoto M."/>
            <person name="Hosoyama Y."/>
            <person name="Noguchi M."/>
            <person name="Numata M."/>
            <person name="Tsuchikane K."/>
            <person name="Hirakata S."/>
            <person name="Uohara A."/>
            <person name="Shimodaira J."/>
            <person name="Ohji S."/>
            <person name="Ichikawa N."/>
            <person name="Kimura A."/>
            <person name="Yamazoe A."/>
            <person name="Fujita N."/>
        </authorList>
    </citation>
    <scope>NUCLEOTIDE SEQUENCE [LARGE SCALE GENOMIC DNA]</scope>
    <source>
        <strain evidence="1 2">NBRC 15100</strain>
    </source>
</reference>
<accession>A0A0A1W4M6</accession>